<evidence type="ECO:0000313" key="1">
    <source>
        <dbReference type="EMBL" id="KAJ1119410.1"/>
    </source>
</evidence>
<sequence length="67" mass="7466">MCFTALAGAPAEPGRRHECGRVQWWSLSRKIPARAPPAEASRFQWPLGNVVPSGPVALWAKKEKRKK</sequence>
<reference evidence="1" key="1">
    <citation type="journal article" date="2022" name="bioRxiv">
        <title>Sequencing and chromosome-scale assembly of the giantPleurodeles waltlgenome.</title>
        <authorList>
            <person name="Brown T."/>
            <person name="Elewa A."/>
            <person name="Iarovenko S."/>
            <person name="Subramanian E."/>
            <person name="Araus A.J."/>
            <person name="Petzold A."/>
            <person name="Susuki M."/>
            <person name="Suzuki K.-i.T."/>
            <person name="Hayashi T."/>
            <person name="Toyoda A."/>
            <person name="Oliveira C."/>
            <person name="Osipova E."/>
            <person name="Leigh N.D."/>
            <person name="Simon A."/>
            <person name="Yun M.H."/>
        </authorList>
    </citation>
    <scope>NUCLEOTIDE SEQUENCE</scope>
    <source>
        <strain evidence="1">20211129_DDA</strain>
        <tissue evidence="1">Liver</tissue>
    </source>
</reference>
<comment type="caution">
    <text evidence="1">The sequence shown here is derived from an EMBL/GenBank/DDBJ whole genome shotgun (WGS) entry which is preliminary data.</text>
</comment>
<keyword evidence="2" id="KW-1185">Reference proteome</keyword>
<name>A0AAV7NWQ7_PLEWA</name>
<dbReference type="EMBL" id="JANPWB010000012">
    <property type="protein sequence ID" value="KAJ1119410.1"/>
    <property type="molecule type" value="Genomic_DNA"/>
</dbReference>
<dbReference type="AlphaFoldDB" id="A0AAV7NWQ7"/>
<evidence type="ECO:0000313" key="2">
    <source>
        <dbReference type="Proteomes" id="UP001066276"/>
    </source>
</evidence>
<organism evidence="1 2">
    <name type="scientific">Pleurodeles waltl</name>
    <name type="common">Iberian ribbed newt</name>
    <dbReference type="NCBI Taxonomy" id="8319"/>
    <lineage>
        <taxon>Eukaryota</taxon>
        <taxon>Metazoa</taxon>
        <taxon>Chordata</taxon>
        <taxon>Craniata</taxon>
        <taxon>Vertebrata</taxon>
        <taxon>Euteleostomi</taxon>
        <taxon>Amphibia</taxon>
        <taxon>Batrachia</taxon>
        <taxon>Caudata</taxon>
        <taxon>Salamandroidea</taxon>
        <taxon>Salamandridae</taxon>
        <taxon>Pleurodelinae</taxon>
        <taxon>Pleurodeles</taxon>
    </lineage>
</organism>
<accession>A0AAV7NWQ7</accession>
<gene>
    <name evidence="1" type="ORF">NDU88_007596</name>
</gene>
<proteinExistence type="predicted"/>
<dbReference type="Proteomes" id="UP001066276">
    <property type="component" value="Chromosome 8"/>
</dbReference>
<protein>
    <submittedName>
        <fullName evidence="1">Uncharacterized protein</fullName>
    </submittedName>
</protein>